<dbReference type="PANTHER" id="PTHR13035:SF0">
    <property type="entry name" value="PROTEIN N-TERMINAL GLUTAMINE AMIDOHYDROLASE"/>
    <property type="match status" value="1"/>
</dbReference>
<name>A0A8J9SUA1_PHATR</name>
<evidence type="ECO:0000256" key="4">
    <source>
        <dbReference type="ARBA" id="ARBA00021247"/>
    </source>
</evidence>
<dbReference type="GO" id="GO:0005634">
    <property type="term" value="C:nucleus"/>
    <property type="evidence" value="ECO:0007669"/>
    <property type="project" value="TreeGrafter"/>
</dbReference>
<sequence>PYYCEENCWRLLHRRTSSVSSRFYVVFISNAQKTVPVFRQRASEDPLKPCYWDYHVILVEISADNNDSVPARVYDIDSRCRYPCPLPEYLQQSFPFVLPPHFKPYFRVVDGALYLEHFSSDRSHMFNESTQTWNAPPPSYRCI</sequence>
<feature type="non-terminal residue" evidence="10">
    <location>
        <position position="1"/>
    </location>
</feature>
<evidence type="ECO:0000256" key="5">
    <source>
        <dbReference type="ARBA" id="ARBA00022801"/>
    </source>
</evidence>
<protein>
    <recommendedName>
        <fullName evidence="4 8">Protein N-terminal glutamine amidohydrolase</fullName>
        <ecNumber evidence="3 8">3.5.1.122</ecNumber>
    </recommendedName>
    <alternativeName>
        <fullName evidence="6 8">Protein NH2-terminal glutamine deamidase</fullName>
    </alternativeName>
</protein>
<dbReference type="GO" id="GO:0008418">
    <property type="term" value="F:protein-N-terminal asparagine amidohydrolase activity"/>
    <property type="evidence" value="ECO:0007669"/>
    <property type="project" value="UniProtKB-UniRule"/>
</dbReference>
<dbReference type="InterPro" id="IPR037132">
    <property type="entry name" value="N_Gln_amidohydro_ab_roll_sf"/>
</dbReference>
<evidence type="ECO:0000259" key="9">
    <source>
        <dbReference type="Pfam" id="PF09764"/>
    </source>
</evidence>
<evidence type="ECO:0000256" key="3">
    <source>
        <dbReference type="ARBA" id="ARBA00012718"/>
    </source>
</evidence>
<dbReference type="EMBL" id="OU594946">
    <property type="protein sequence ID" value="CAG9289890.1"/>
    <property type="molecule type" value="Genomic_DNA"/>
</dbReference>
<evidence type="ECO:0000256" key="8">
    <source>
        <dbReference type="RuleBase" id="RU367082"/>
    </source>
</evidence>
<proteinExistence type="inferred from homology"/>
<gene>
    <name evidence="10" type="ORF">PTTT1_LOCUS43074</name>
</gene>
<evidence type="ECO:0000256" key="6">
    <source>
        <dbReference type="ARBA" id="ARBA00029677"/>
    </source>
</evidence>
<accession>A0A8J9SUA1</accession>
<dbReference type="GO" id="GO:0070773">
    <property type="term" value="F:protein-N-terminal glutamine amidohydrolase activity"/>
    <property type="evidence" value="ECO:0007669"/>
    <property type="project" value="UniProtKB-UniRule"/>
</dbReference>
<evidence type="ECO:0000256" key="7">
    <source>
        <dbReference type="ARBA" id="ARBA00048768"/>
    </source>
</evidence>
<organism evidence="10">
    <name type="scientific">Phaeodactylum tricornutum</name>
    <name type="common">Diatom</name>
    <dbReference type="NCBI Taxonomy" id="2850"/>
    <lineage>
        <taxon>Eukaryota</taxon>
        <taxon>Sar</taxon>
        <taxon>Stramenopiles</taxon>
        <taxon>Ochrophyta</taxon>
        <taxon>Bacillariophyta</taxon>
        <taxon>Bacillariophyceae</taxon>
        <taxon>Bacillariophycidae</taxon>
        <taxon>Naviculales</taxon>
        <taxon>Phaeodactylaceae</taxon>
        <taxon>Phaeodactylum</taxon>
    </lineage>
</organism>
<dbReference type="AlphaFoldDB" id="A0A8J9SUA1"/>
<keyword evidence="5 8" id="KW-0378">Hydrolase</keyword>
<comment type="subunit">
    <text evidence="2 8">Monomer.</text>
</comment>
<dbReference type="InterPro" id="IPR023128">
    <property type="entry name" value="Prot_N_Gln_amidohydro_ab_roll"/>
</dbReference>
<dbReference type="Gene3D" id="3.10.620.10">
    <property type="entry name" value="Protein N-terminal glutamine amidohydrolase, alpha beta roll"/>
    <property type="match status" value="1"/>
</dbReference>
<dbReference type="GO" id="GO:0005829">
    <property type="term" value="C:cytosol"/>
    <property type="evidence" value="ECO:0007669"/>
    <property type="project" value="TreeGrafter"/>
</dbReference>
<dbReference type="InterPro" id="IPR039733">
    <property type="entry name" value="NTAQ1"/>
</dbReference>
<dbReference type="Proteomes" id="UP000836788">
    <property type="component" value="Chromosome 5"/>
</dbReference>
<evidence type="ECO:0000313" key="10">
    <source>
        <dbReference type="EMBL" id="CAG9289890.1"/>
    </source>
</evidence>
<feature type="domain" description="Protein N-terminal glutamine amidohydrolase alpha beta roll" evidence="9">
    <location>
        <begin position="2"/>
        <end position="143"/>
    </location>
</feature>
<evidence type="ECO:0000256" key="1">
    <source>
        <dbReference type="ARBA" id="ARBA00008985"/>
    </source>
</evidence>
<comment type="similarity">
    <text evidence="1 8">Belongs to the NTAQ1 family.</text>
</comment>
<comment type="function">
    <text evidence="8">Mediates the side-chain deamidation of N-terminal glutamine residues to glutamate, an important step in N-end rule pathway of protein degradation. Conversion of the resulting N-terminal glutamine to glutamate renders the protein susceptible to arginylation, polyubiquitination and degradation as specified by the N-end rule. Does not act on substrates with internal or C-terminal glutamine and does not act on non-glutamine residues in any position.</text>
</comment>
<reference evidence="10" key="1">
    <citation type="submission" date="2022-02" db="EMBL/GenBank/DDBJ databases">
        <authorList>
            <person name="Giguere J D."/>
        </authorList>
    </citation>
    <scope>NUCLEOTIDE SEQUENCE</scope>
    <source>
        <strain evidence="10">CCAP 1055/1</strain>
    </source>
</reference>
<evidence type="ECO:0000256" key="2">
    <source>
        <dbReference type="ARBA" id="ARBA00011245"/>
    </source>
</evidence>
<dbReference type="EC" id="3.5.1.122" evidence="3 8"/>
<feature type="non-terminal residue" evidence="10">
    <location>
        <position position="143"/>
    </location>
</feature>
<dbReference type="PANTHER" id="PTHR13035">
    <property type="entry name" value="PROTEIN N-TERMINAL GLUTAMINE AMIDOHYDROLASE"/>
    <property type="match status" value="1"/>
</dbReference>
<comment type="catalytic activity">
    <reaction evidence="7 8">
        <text>N-terminal L-glutaminyl-[protein] + H2O = N-terminal L-glutamyl-[protein] + NH4(+)</text>
        <dbReference type="Rhea" id="RHEA:50680"/>
        <dbReference type="Rhea" id="RHEA-COMP:12668"/>
        <dbReference type="Rhea" id="RHEA-COMP:12777"/>
        <dbReference type="ChEBI" id="CHEBI:15377"/>
        <dbReference type="ChEBI" id="CHEBI:28938"/>
        <dbReference type="ChEBI" id="CHEBI:64721"/>
        <dbReference type="ChEBI" id="CHEBI:64722"/>
        <dbReference type="EC" id="3.5.1.122"/>
    </reaction>
</comment>
<dbReference type="Pfam" id="PF09764">
    <property type="entry name" value="Nt_Gln_amidase"/>
    <property type="match status" value="1"/>
</dbReference>